<dbReference type="SUPFAM" id="SSF51735">
    <property type="entry name" value="NAD(P)-binding Rossmann-fold domains"/>
    <property type="match status" value="1"/>
</dbReference>
<dbReference type="RefSeq" id="WP_041066355.1">
    <property type="nucleotide sequence ID" value="NZ_AP012273.1"/>
</dbReference>
<dbReference type="Proteomes" id="UP000031631">
    <property type="component" value="Chromosome"/>
</dbReference>
<sequence>MKPPVVIIGVGEMGGVFARGFLRLGHPVYPVTRDQNLQQAATDIPNPEAVLIAVGEKDLPGVLEQLPDRWKDKVILLQNELLPADFAHLPQATVISVWFEKKPGMDYKVIIPSPCFGPHCKLLGDALGKLDIPVKMLSGEDELLFELVLKNLYILTTNIAGLKTGGTVGELWSEHQDTARKVANEIITLQEQLTGTTFDRETLIQAMLAAFEGDPNHQCMGRSAPTRLERALNHAERENLELPGLMQLASEMH</sequence>
<organism evidence="1 2">
    <name type="scientific">Thiolapillus brandeum</name>
    <dbReference type="NCBI Taxonomy" id="1076588"/>
    <lineage>
        <taxon>Bacteria</taxon>
        <taxon>Pseudomonadati</taxon>
        <taxon>Pseudomonadota</taxon>
        <taxon>Gammaproteobacteria</taxon>
        <taxon>Chromatiales</taxon>
        <taxon>Sedimenticolaceae</taxon>
        <taxon>Thiolapillus</taxon>
    </lineage>
</organism>
<evidence type="ECO:0000313" key="1">
    <source>
        <dbReference type="EMBL" id="BAO44007.1"/>
    </source>
</evidence>
<name>A0A7U6GI27_9GAMM</name>
<gene>
    <name evidence="1" type="ORF">TBH_C1078</name>
</gene>
<dbReference type="Gene3D" id="3.40.50.720">
    <property type="entry name" value="NAD(P)-binding Rossmann-like Domain"/>
    <property type="match status" value="1"/>
</dbReference>
<dbReference type="InterPro" id="IPR036291">
    <property type="entry name" value="NAD(P)-bd_dom_sf"/>
</dbReference>
<dbReference type="AlphaFoldDB" id="A0A7U6GI27"/>
<reference evidence="1 2" key="1">
    <citation type="journal article" date="2014" name="PLoS ONE">
        <title>Physiological and genomic features of a novel sulfur-oxidizing gammaproteobacterium belonging to a previously uncultivated symbiotic lineage isolated from a hydrothermal vent.</title>
        <authorList>
            <person name="Nunoura T."/>
            <person name="Takaki Y."/>
            <person name="Kazama H."/>
            <person name="Kakuta J."/>
            <person name="Shimamura S."/>
            <person name="Makita H."/>
            <person name="Hirai M."/>
            <person name="Miyazaki M."/>
            <person name="Takai K."/>
        </authorList>
    </citation>
    <scope>NUCLEOTIDE SEQUENCE [LARGE SCALE GENOMIC DNA]</scope>
    <source>
        <strain evidence="1 2">Hiromi1</strain>
    </source>
</reference>
<keyword evidence="2" id="KW-1185">Reference proteome</keyword>
<accession>A0A7U6GI27</accession>
<dbReference type="OrthoDB" id="5793658at2"/>
<evidence type="ECO:0000313" key="2">
    <source>
        <dbReference type="Proteomes" id="UP000031631"/>
    </source>
</evidence>
<dbReference type="KEGG" id="tbn:TBH_C1078"/>
<proteinExistence type="predicted"/>
<evidence type="ECO:0008006" key="3">
    <source>
        <dbReference type="Google" id="ProtNLM"/>
    </source>
</evidence>
<dbReference type="EMBL" id="AP012273">
    <property type="protein sequence ID" value="BAO44007.1"/>
    <property type="molecule type" value="Genomic_DNA"/>
</dbReference>
<protein>
    <recommendedName>
        <fullName evidence="3">Ketopantoate reductase</fullName>
    </recommendedName>
</protein>